<keyword evidence="1" id="KW-0812">Transmembrane</keyword>
<gene>
    <name evidence="2" type="ORF">NAEGRDRAFT_64652</name>
</gene>
<dbReference type="GeneID" id="8848952"/>
<keyword evidence="3" id="KW-1185">Reference proteome</keyword>
<dbReference type="KEGG" id="ngr:NAEGRDRAFT_64652"/>
<dbReference type="AlphaFoldDB" id="D2V731"/>
<evidence type="ECO:0000256" key="1">
    <source>
        <dbReference type="SAM" id="Phobius"/>
    </source>
</evidence>
<keyword evidence="1" id="KW-1133">Transmembrane helix</keyword>
<proteinExistence type="predicted"/>
<dbReference type="OMA" id="MEYDINF"/>
<dbReference type="Proteomes" id="UP000006671">
    <property type="component" value="Unassembled WGS sequence"/>
</dbReference>
<organism evidence="3">
    <name type="scientific">Naegleria gruberi</name>
    <name type="common">Amoeba</name>
    <dbReference type="NCBI Taxonomy" id="5762"/>
    <lineage>
        <taxon>Eukaryota</taxon>
        <taxon>Discoba</taxon>
        <taxon>Heterolobosea</taxon>
        <taxon>Tetramitia</taxon>
        <taxon>Eutetramitia</taxon>
        <taxon>Vahlkampfiidae</taxon>
        <taxon>Naegleria</taxon>
    </lineage>
</organism>
<protein>
    <submittedName>
        <fullName evidence="2">Predicted protein</fullName>
    </submittedName>
</protein>
<evidence type="ECO:0000313" key="3">
    <source>
        <dbReference type="Proteomes" id="UP000006671"/>
    </source>
</evidence>
<sequence>MYHVSTHEISSLDGVSYNNYEIPFTIMASSENLLVHVVAKTQKIYPNGIVLESEVASRIYEIPPQCSLPVPSKTSGTYTDDSISISFTPSNVQVFYSIDDGDFILLNGSIMIVNDGRKHNVEVYSISSTCYPSPIIELSYQMKQVVEKPIFEPLNDAIIGNLFGSQISVTCPNLNSIVECFLNSVNYTSTRHSSLNQTITHPLNLTCTCYDHEKNITSEWSSQVYSSLYYIPKPILSVSSTTNVGPLEISLKCAQIYSKDHSCDGFIYTTESSISSITKPNMLGTTTVLLRALSESDNNSTITHDNTTLIIQDFATIMLKNQGLNNLKVVAFDSKSGLVSPQVEEQYFIIGIIENPIISVSPSLEKGETLESKLFINSAVIVVDFENLEAVASAIRIVNRMDGTETTSTKLTPFTLVLETNCTVYMNFTKLHHLPSSEYSFSVSVKIVKSNNIIPVVPIVLTSSLKETLFNVQVVLVVVGLFVLAFVVSLIVLVIIVKKRRNYLHNKKLMEYDINFDNVILNSREE</sequence>
<dbReference type="InParanoid" id="D2V731"/>
<dbReference type="RefSeq" id="XP_002680044.1">
    <property type="nucleotide sequence ID" value="XM_002679998.1"/>
</dbReference>
<dbReference type="EMBL" id="GG738855">
    <property type="protein sequence ID" value="EFC47300.1"/>
    <property type="molecule type" value="Genomic_DNA"/>
</dbReference>
<reference evidence="2 3" key="1">
    <citation type="journal article" date="2010" name="Cell">
        <title>The genome of Naegleria gruberi illuminates early eukaryotic versatility.</title>
        <authorList>
            <person name="Fritz-Laylin L.K."/>
            <person name="Prochnik S.E."/>
            <person name="Ginger M.L."/>
            <person name="Dacks J.B."/>
            <person name="Carpenter M.L."/>
            <person name="Field M.C."/>
            <person name="Kuo A."/>
            <person name="Paredez A."/>
            <person name="Chapman J."/>
            <person name="Pham J."/>
            <person name="Shu S."/>
            <person name="Neupane R."/>
            <person name="Cipriano M."/>
            <person name="Mancuso J."/>
            <person name="Tu H."/>
            <person name="Salamov A."/>
            <person name="Lindquist E."/>
            <person name="Shapiro H."/>
            <person name="Lucas S."/>
            <person name="Grigoriev I.V."/>
            <person name="Cande W.Z."/>
            <person name="Fulton C."/>
            <person name="Rokhsar D.S."/>
            <person name="Dawson S.C."/>
        </authorList>
    </citation>
    <scope>NUCLEOTIDE SEQUENCE [LARGE SCALE GENOMIC DNA]</scope>
    <source>
        <strain evidence="2 3">NEG-M</strain>
    </source>
</reference>
<evidence type="ECO:0000313" key="2">
    <source>
        <dbReference type="EMBL" id="EFC47300.1"/>
    </source>
</evidence>
<dbReference type="OrthoDB" id="10461797at2759"/>
<dbReference type="VEuPathDB" id="AmoebaDB:NAEGRDRAFT_64652"/>
<accession>D2V731</accession>
<feature type="transmembrane region" description="Helical" evidence="1">
    <location>
        <begin position="474"/>
        <end position="497"/>
    </location>
</feature>
<keyword evidence="1" id="KW-0472">Membrane</keyword>
<name>D2V731_NAEGR</name>